<dbReference type="EMBL" id="CP002343">
    <property type="protein sequence ID" value="ADU49573.1"/>
    <property type="molecule type" value="Genomic_DNA"/>
</dbReference>
<dbReference type="RefSeq" id="WP_013493885.1">
    <property type="nucleotide sequence ID" value="NC_014830.1"/>
</dbReference>
<dbReference type="KEGG" id="ica:Intca_3087"/>
<reference evidence="1 2" key="1">
    <citation type="journal article" date="2010" name="Stand. Genomic Sci.">
        <title>Complete genome sequence of Intrasporangium calvum type strain (7 KIP).</title>
        <authorList>
            <person name="Del Rio T.G."/>
            <person name="Chertkov O."/>
            <person name="Yasawong M."/>
            <person name="Lucas S."/>
            <person name="Deshpande S."/>
            <person name="Cheng J.F."/>
            <person name="Detter C."/>
            <person name="Tapia R."/>
            <person name="Han C."/>
            <person name="Goodwin L."/>
            <person name="Pitluck S."/>
            <person name="Liolios K."/>
            <person name="Ivanova N."/>
            <person name="Mavromatis K."/>
            <person name="Pati A."/>
            <person name="Chen A."/>
            <person name="Palaniappan K."/>
            <person name="Land M."/>
            <person name="Hauser L."/>
            <person name="Chang Y.J."/>
            <person name="Jeffries C.D."/>
            <person name="Rohde M."/>
            <person name="Pukall R."/>
            <person name="Sikorski J."/>
            <person name="Goker M."/>
            <person name="Woyke T."/>
            <person name="Bristow J."/>
            <person name="Eisen J.A."/>
            <person name="Markowitz V."/>
            <person name="Hugenholtz P."/>
            <person name="Kyrpides N.C."/>
            <person name="Klenk H.P."/>
            <person name="Lapidus A."/>
        </authorList>
    </citation>
    <scope>NUCLEOTIDE SEQUENCE [LARGE SCALE GENOMIC DNA]</scope>
    <source>
        <strain evidence="2">ATCC 23552 / DSM 43043 / JCM 3097 / NBRC 12989 / 7 KIP</strain>
    </source>
</reference>
<name>E6SC33_INTC7</name>
<proteinExistence type="predicted"/>
<dbReference type="Proteomes" id="UP000008914">
    <property type="component" value="Chromosome"/>
</dbReference>
<accession>E6SC33</accession>
<evidence type="ECO:0000313" key="1">
    <source>
        <dbReference type="EMBL" id="ADU49573.1"/>
    </source>
</evidence>
<dbReference type="eggNOG" id="ENOG5032BFM">
    <property type="taxonomic scope" value="Bacteria"/>
</dbReference>
<sequence length="146" mass="15999">MASSEPLKGKVVKSGPSGLGKVASGLDAFVALNNIVEATREYLVVREEATVKRREIDAYERLELDRIAAAERVLKDYFRQAFAERAQNVEALLVRYDQAIERGDATLAQAALSGVVDIAKTSPLADLGDLGQVRKALDDPDHVWEF</sequence>
<dbReference type="AlphaFoldDB" id="E6SC33"/>
<protein>
    <submittedName>
        <fullName evidence="1">Uncharacterized protein</fullName>
    </submittedName>
</protein>
<evidence type="ECO:0000313" key="2">
    <source>
        <dbReference type="Proteomes" id="UP000008914"/>
    </source>
</evidence>
<gene>
    <name evidence="1" type="ordered locus">Intca_3087</name>
</gene>
<dbReference type="STRING" id="710696.Intca_3087"/>
<keyword evidence="2" id="KW-1185">Reference proteome</keyword>
<organism evidence="1 2">
    <name type="scientific">Intrasporangium calvum (strain ATCC 23552 / DSM 43043 / JCM 3097 / NBRC 12989 / NCIMB 10167 / NRRL B-3866 / 7 KIP)</name>
    <dbReference type="NCBI Taxonomy" id="710696"/>
    <lineage>
        <taxon>Bacteria</taxon>
        <taxon>Bacillati</taxon>
        <taxon>Actinomycetota</taxon>
        <taxon>Actinomycetes</taxon>
        <taxon>Micrococcales</taxon>
        <taxon>Intrasporangiaceae</taxon>
        <taxon>Intrasporangium</taxon>
    </lineage>
</organism>
<dbReference type="HOGENOM" id="CLU_145288_0_0_11"/>